<comment type="caution">
    <text evidence="1">The sequence shown here is derived from an EMBL/GenBank/DDBJ whole genome shotgun (WGS) entry which is preliminary data.</text>
</comment>
<name>A0A0F9JWX8_9ZZZZ</name>
<evidence type="ECO:0000313" key="1">
    <source>
        <dbReference type="EMBL" id="KKM03413.1"/>
    </source>
</evidence>
<dbReference type="AlphaFoldDB" id="A0A0F9JWX8"/>
<gene>
    <name evidence="1" type="ORF">LCGC14_1774650</name>
</gene>
<accession>A0A0F9JWX8</accession>
<proteinExistence type="predicted"/>
<protein>
    <submittedName>
        <fullName evidence="1">Uncharacterized protein</fullName>
    </submittedName>
</protein>
<reference evidence="1" key="1">
    <citation type="journal article" date="2015" name="Nature">
        <title>Complex archaea that bridge the gap between prokaryotes and eukaryotes.</title>
        <authorList>
            <person name="Spang A."/>
            <person name="Saw J.H."/>
            <person name="Jorgensen S.L."/>
            <person name="Zaremba-Niedzwiedzka K."/>
            <person name="Martijn J."/>
            <person name="Lind A.E."/>
            <person name="van Eijk R."/>
            <person name="Schleper C."/>
            <person name="Guy L."/>
            <person name="Ettema T.J."/>
        </authorList>
    </citation>
    <scope>NUCLEOTIDE SEQUENCE</scope>
</reference>
<organism evidence="1">
    <name type="scientific">marine sediment metagenome</name>
    <dbReference type="NCBI Taxonomy" id="412755"/>
    <lineage>
        <taxon>unclassified sequences</taxon>
        <taxon>metagenomes</taxon>
        <taxon>ecological metagenomes</taxon>
    </lineage>
</organism>
<dbReference type="EMBL" id="LAZR01016685">
    <property type="protein sequence ID" value="KKM03413.1"/>
    <property type="molecule type" value="Genomic_DNA"/>
</dbReference>
<sequence>MKTDNKYNPYAFDVWVTTRKYVSAFAVMHAIIALKRKGWTIDVGSPTTNHFIVAYKPVSEINEC</sequence>